<name>A0A1N7HJ60_9ACTN</name>
<proteinExistence type="predicted"/>
<dbReference type="EMBL" id="FTNI01000053">
    <property type="protein sequence ID" value="SIS24720.1"/>
    <property type="molecule type" value="Genomic_DNA"/>
</dbReference>
<accession>A0A1N7HJ60</accession>
<keyword evidence="3" id="KW-0645">Protease</keyword>
<reference evidence="4" key="1">
    <citation type="submission" date="2017-01" db="EMBL/GenBank/DDBJ databases">
        <authorList>
            <person name="Varghese N."/>
            <person name="Submissions S."/>
        </authorList>
    </citation>
    <scope>NUCLEOTIDE SEQUENCE [LARGE SCALE GENOMIC DNA]</scope>
    <source>
        <strain evidence="4">ATCC 12950</strain>
    </source>
</reference>
<evidence type="ECO:0000313" key="4">
    <source>
        <dbReference type="Proteomes" id="UP000186096"/>
    </source>
</evidence>
<gene>
    <name evidence="3" type="ORF">SAMN05421833_15323</name>
</gene>
<evidence type="ECO:0000256" key="1">
    <source>
        <dbReference type="SAM" id="MobiDB-lite"/>
    </source>
</evidence>
<dbReference type="Proteomes" id="UP000186096">
    <property type="component" value="Unassembled WGS sequence"/>
</dbReference>
<feature type="signal peptide" evidence="2">
    <location>
        <begin position="1"/>
        <end position="25"/>
    </location>
</feature>
<dbReference type="InterPro" id="IPR029058">
    <property type="entry name" value="AB_hydrolase_fold"/>
</dbReference>
<organism evidence="3 4">
    <name type="scientific">Microbispora rosea</name>
    <dbReference type="NCBI Taxonomy" id="58117"/>
    <lineage>
        <taxon>Bacteria</taxon>
        <taxon>Bacillati</taxon>
        <taxon>Actinomycetota</taxon>
        <taxon>Actinomycetes</taxon>
        <taxon>Streptosporangiales</taxon>
        <taxon>Streptosporangiaceae</taxon>
        <taxon>Microbispora</taxon>
    </lineage>
</organism>
<dbReference type="RefSeq" id="WP_076443186.1">
    <property type="nucleotide sequence ID" value="NZ_FTNI01000053.1"/>
</dbReference>
<dbReference type="SUPFAM" id="SSF53474">
    <property type="entry name" value="alpha/beta-Hydrolases"/>
    <property type="match status" value="1"/>
</dbReference>
<keyword evidence="3" id="KW-0378">Hydrolase</keyword>
<keyword evidence="4" id="KW-1185">Reference proteome</keyword>
<protein>
    <submittedName>
        <fullName evidence="3">Serine aminopeptidase, S33</fullName>
    </submittedName>
</protein>
<keyword evidence="3" id="KW-0031">Aminopeptidase</keyword>
<feature type="region of interest" description="Disordered" evidence="1">
    <location>
        <begin position="440"/>
        <end position="462"/>
    </location>
</feature>
<evidence type="ECO:0000256" key="2">
    <source>
        <dbReference type="SAM" id="SignalP"/>
    </source>
</evidence>
<keyword evidence="2" id="KW-0732">Signal</keyword>
<dbReference type="GO" id="GO:0004177">
    <property type="term" value="F:aminopeptidase activity"/>
    <property type="evidence" value="ECO:0007669"/>
    <property type="project" value="UniProtKB-KW"/>
</dbReference>
<evidence type="ECO:0000313" key="3">
    <source>
        <dbReference type="EMBL" id="SIS24720.1"/>
    </source>
</evidence>
<dbReference type="STRING" id="58117.SAMN05421833_15323"/>
<sequence length="462" mass="47743">MRRGVTACLAAALAAVVGGTTAAAAAPAGPSGGTPCLPDSPAHPTCVSGTLEDGTPYEFVVPAHWNGTVVVALDFAGTGRNEALTTRLLADGVARGGTSRAVTGWDIRSAIDNQAEALARFEQAYGPARKAIASGTSMGGFVAAGVAQVHPGTFDAAVPMCGGLGGSVGQWNQKLDTVFVLERLVAPGLPVVDIPADIESARKAWIDALAAAQRTPQGRARIALAAAIGQLPAWGRNPDGSVPPPPDRGDAAALQQGAYLALAGGPLPYIGQAMSSRRQIMDVVGGNPSWNTGVDYDKQLSLADPALRRAVRDLYKAAGLDLGADLKTLAAAPRIAADPDAVKRFSRGIVLNGDLRIPVLTLSGTGDQISTVAQQQSYEENVRRAGANSLLRQTYTETVGHCDFSPAEQEAALTTMLDRLRSGHWPATSAPAMNARAAAPAADPAPRYVPFTPPRFNRPYPG</sequence>
<feature type="chain" id="PRO_5039363668" evidence="2">
    <location>
        <begin position="26"/>
        <end position="462"/>
    </location>
</feature>
<dbReference type="Gene3D" id="3.40.50.1820">
    <property type="entry name" value="alpha/beta hydrolase"/>
    <property type="match status" value="1"/>
</dbReference>
<dbReference type="AlphaFoldDB" id="A0A1N7HJ60"/>